<feature type="transmembrane region" description="Helical" evidence="2">
    <location>
        <begin position="13"/>
        <end position="36"/>
    </location>
</feature>
<accession>A0A151P1K9</accession>
<dbReference type="STRING" id="8496.A0A151P1K9"/>
<keyword evidence="2" id="KW-1133">Transmembrane helix</keyword>
<feature type="compositionally biased region" description="Low complexity" evidence="1">
    <location>
        <begin position="120"/>
        <end position="132"/>
    </location>
</feature>
<dbReference type="Proteomes" id="UP000050525">
    <property type="component" value="Unassembled WGS sequence"/>
</dbReference>
<gene>
    <name evidence="3" type="ORF">Y1Q_0018180</name>
</gene>
<dbReference type="AlphaFoldDB" id="A0A151P1K9"/>
<organism evidence="3 4">
    <name type="scientific">Alligator mississippiensis</name>
    <name type="common">American alligator</name>
    <dbReference type="NCBI Taxonomy" id="8496"/>
    <lineage>
        <taxon>Eukaryota</taxon>
        <taxon>Metazoa</taxon>
        <taxon>Chordata</taxon>
        <taxon>Craniata</taxon>
        <taxon>Vertebrata</taxon>
        <taxon>Euteleostomi</taxon>
        <taxon>Archelosauria</taxon>
        <taxon>Archosauria</taxon>
        <taxon>Crocodylia</taxon>
        <taxon>Alligatoridae</taxon>
        <taxon>Alligatorinae</taxon>
        <taxon>Alligator</taxon>
    </lineage>
</organism>
<dbReference type="EMBL" id="AKHW03001287">
    <property type="protein sequence ID" value="KYO42961.1"/>
    <property type="molecule type" value="Genomic_DNA"/>
</dbReference>
<keyword evidence="2" id="KW-0812">Transmembrane</keyword>
<name>A0A151P1K9_ALLMI</name>
<proteinExistence type="predicted"/>
<evidence type="ECO:0000256" key="2">
    <source>
        <dbReference type="SAM" id="Phobius"/>
    </source>
</evidence>
<reference evidence="3 4" key="1">
    <citation type="journal article" date="2012" name="Genome Biol.">
        <title>Sequencing three crocodilian genomes to illuminate the evolution of archosaurs and amniotes.</title>
        <authorList>
            <person name="St John J.A."/>
            <person name="Braun E.L."/>
            <person name="Isberg S.R."/>
            <person name="Miles L.G."/>
            <person name="Chong A.Y."/>
            <person name="Gongora J."/>
            <person name="Dalzell P."/>
            <person name="Moran C."/>
            <person name="Bed'hom B."/>
            <person name="Abzhanov A."/>
            <person name="Burgess S.C."/>
            <person name="Cooksey A.M."/>
            <person name="Castoe T.A."/>
            <person name="Crawford N.G."/>
            <person name="Densmore L.D."/>
            <person name="Drew J.C."/>
            <person name="Edwards S.V."/>
            <person name="Faircloth B.C."/>
            <person name="Fujita M.K."/>
            <person name="Greenwold M.J."/>
            <person name="Hoffmann F.G."/>
            <person name="Howard J.M."/>
            <person name="Iguchi T."/>
            <person name="Janes D.E."/>
            <person name="Khan S.Y."/>
            <person name="Kohno S."/>
            <person name="de Koning A.J."/>
            <person name="Lance S.L."/>
            <person name="McCarthy F.M."/>
            <person name="McCormack J.E."/>
            <person name="Merchant M.E."/>
            <person name="Peterson D.G."/>
            <person name="Pollock D.D."/>
            <person name="Pourmand N."/>
            <person name="Raney B.J."/>
            <person name="Roessler K.A."/>
            <person name="Sanford J.R."/>
            <person name="Sawyer R.H."/>
            <person name="Schmidt C.J."/>
            <person name="Triplett E.W."/>
            <person name="Tuberville T.D."/>
            <person name="Venegas-Anaya M."/>
            <person name="Howard J.T."/>
            <person name="Jarvis E.D."/>
            <person name="Guillette L.J.Jr."/>
            <person name="Glenn T.C."/>
            <person name="Green R.E."/>
            <person name="Ray D.A."/>
        </authorList>
    </citation>
    <scope>NUCLEOTIDE SEQUENCE [LARGE SCALE GENOMIC DNA]</scope>
    <source>
        <strain evidence="3">KSC_2009_1</strain>
    </source>
</reference>
<protein>
    <recommendedName>
        <fullName evidence="5">Microtubule-actin cross-linking factor 1</fullName>
    </recommendedName>
</protein>
<evidence type="ECO:0000313" key="4">
    <source>
        <dbReference type="Proteomes" id="UP000050525"/>
    </source>
</evidence>
<sequence>MSPPGQWAPSEPAWLRVAWVAGLALSSVAVWILFLLGSLRGRPPAQARAPLTTGKQLGPGKSLPSSERKKRKGTKPSSVPPRATRVQPHKKPRGTSLRGAARTQELMSGSRRERSRMAEESSSGSSGSPSPGDTLPWNLAKHQRSKRNKASAGNGTVLDPAERAVIRIAVWLRFGQT</sequence>
<evidence type="ECO:0008006" key="5">
    <source>
        <dbReference type="Google" id="ProtNLM"/>
    </source>
</evidence>
<evidence type="ECO:0000313" key="3">
    <source>
        <dbReference type="EMBL" id="KYO42961.1"/>
    </source>
</evidence>
<comment type="caution">
    <text evidence="3">The sequence shown here is derived from an EMBL/GenBank/DDBJ whole genome shotgun (WGS) entry which is preliminary data.</text>
</comment>
<evidence type="ECO:0000256" key="1">
    <source>
        <dbReference type="SAM" id="MobiDB-lite"/>
    </source>
</evidence>
<keyword evidence="2" id="KW-0472">Membrane</keyword>
<keyword evidence="4" id="KW-1185">Reference proteome</keyword>
<feature type="compositionally biased region" description="Basic and acidic residues" evidence="1">
    <location>
        <begin position="110"/>
        <end position="119"/>
    </location>
</feature>
<feature type="region of interest" description="Disordered" evidence="1">
    <location>
        <begin position="47"/>
        <end position="155"/>
    </location>
</feature>